<proteinExistence type="predicted"/>
<feature type="compositionally biased region" description="Polar residues" evidence="1">
    <location>
        <begin position="136"/>
        <end position="149"/>
    </location>
</feature>
<feature type="compositionally biased region" description="Acidic residues" evidence="1">
    <location>
        <begin position="308"/>
        <end position="317"/>
    </location>
</feature>
<dbReference type="EMBL" id="MCFE01000140">
    <property type="protein sequence ID" value="ORX97088.1"/>
    <property type="molecule type" value="Genomic_DNA"/>
</dbReference>
<evidence type="ECO:0000256" key="2">
    <source>
        <dbReference type="SAM" id="SignalP"/>
    </source>
</evidence>
<accession>A0A1Y1YGK9</accession>
<feature type="compositionally biased region" description="Basic and acidic residues" evidence="1">
    <location>
        <begin position="85"/>
        <end position="94"/>
    </location>
</feature>
<feature type="compositionally biased region" description="Basic and acidic residues" evidence="1">
    <location>
        <begin position="174"/>
        <end position="187"/>
    </location>
</feature>
<organism evidence="3 4">
    <name type="scientific">Basidiobolus meristosporus CBS 931.73</name>
    <dbReference type="NCBI Taxonomy" id="1314790"/>
    <lineage>
        <taxon>Eukaryota</taxon>
        <taxon>Fungi</taxon>
        <taxon>Fungi incertae sedis</taxon>
        <taxon>Zoopagomycota</taxon>
        <taxon>Entomophthoromycotina</taxon>
        <taxon>Basidiobolomycetes</taxon>
        <taxon>Basidiobolales</taxon>
        <taxon>Basidiobolaceae</taxon>
        <taxon>Basidiobolus</taxon>
    </lineage>
</organism>
<dbReference type="AlphaFoldDB" id="A0A1Y1YGK9"/>
<evidence type="ECO:0000313" key="4">
    <source>
        <dbReference type="Proteomes" id="UP000193498"/>
    </source>
</evidence>
<feature type="signal peptide" evidence="2">
    <location>
        <begin position="1"/>
        <end position="23"/>
    </location>
</feature>
<feature type="compositionally biased region" description="Basic residues" evidence="1">
    <location>
        <begin position="37"/>
        <end position="46"/>
    </location>
</feature>
<dbReference type="InParanoid" id="A0A1Y1YGK9"/>
<feature type="region of interest" description="Disordered" evidence="1">
    <location>
        <begin position="307"/>
        <end position="329"/>
    </location>
</feature>
<keyword evidence="2" id="KW-0732">Signal</keyword>
<evidence type="ECO:0000256" key="1">
    <source>
        <dbReference type="SAM" id="MobiDB-lite"/>
    </source>
</evidence>
<gene>
    <name evidence="3" type="ORF">K493DRAFT_314239</name>
</gene>
<comment type="caution">
    <text evidence="3">The sequence shown here is derived from an EMBL/GenBank/DDBJ whole genome shotgun (WGS) entry which is preliminary data.</text>
</comment>
<dbReference type="Proteomes" id="UP000193498">
    <property type="component" value="Unassembled WGS sequence"/>
</dbReference>
<protein>
    <submittedName>
        <fullName evidence="3">Uncharacterized protein</fullName>
    </submittedName>
</protein>
<keyword evidence="4" id="KW-1185">Reference proteome</keyword>
<reference evidence="3 4" key="1">
    <citation type="submission" date="2016-07" db="EMBL/GenBank/DDBJ databases">
        <title>Pervasive Adenine N6-methylation of Active Genes in Fungi.</title>
        <authorList>
            <consortium name="DOE Joint Genome Institute"/>
            <person name="Mondo S.J."/>
            <person name="Dannebaum R.O."/>
            <person name="Kuo R.C."/>
            <person name="Labutti K."/>
            <person name="Haridas S."/>
            <person name="Kuo A."/>
            <person name="Salamov A."/>
            <person name="Ahrendt S.R."/>
            <person name="Lipzen A."/>
            <person name="Sullivan W."/>
            <person name="Andreopoulos W.B."/>
            <person name="Clum A."/>
            <person name="Lindquist E."/>
            <person name="Daum C."/>
            <person name="Ramamoorthy G.K."/>
            <person name="Gryganskyi A."/>
            <person name="Culley D."/>
            <person name="Magnuson J.K."/>
            <person name="James T.Y."/>
            <person name="O'Malley M.A."/>
            <person name="Stajich J.E."/>
            <person name="Spatafora J.W."/>
            <person name="Visel A."/>
            <person name="Grigoriev I.V."/>
        </authorList>
    </citation>
    <scope>NUCLEOTIDE SEQUENCE [LARGE SCALE GENOMIC DNA]</scope>
    <source>
        <strain evidence="3 4">CBS 931.73</strain>
    </source>
</reference>
<feature type="region of interest" description="Disordered" evidence="1">
    <location>
        <begin position="26"/>
        <end position="231"/>
    </location>
</feature>
<name>A0A1Y1YGK9_9FUNG</name>
<evidence type="ECO:0000313" key="3">
    <source>
        <dbReference type="EMBL" id="ORX97088.1"/>
    </source>
</evidence>
<feature type="chain" id="PRO_5012688758" evidence="2">
    <location>
        <begin position="24"/>
        <end position="329"/>
    </location>
</feature>
<sequence length="329" mass="36290">MGLLWILVALFIAGSFYFFNGKAAPSSNAATGDVKQLTKKKKKSKSKASQGEASVGAVEVKGQAQQSTPAVPEPTAQKKGKKAKPTVEAKKTNAKEAPVVKPTKPEPSTESKKKKKKAAPAPSEPSEKSTPKVEQPTKTLPASHSPKQPSDSKKNNPLAAEGDPTSTNPIAGAERNKEEAWYKEEVAKPPARVMKIKGPEPESASEEEPEEGWIKIKRTVHSPKPPARIPTNIELLEEKTVTGQPILTKTQRKNARRALKRKEERDAFQQQQEVRLRQHRRELMNARIHSKDYAPKPEASRWNVLRSEEEDANEDVDNASNNTGLIWDV</sequence>